<keyword evidence="2" id="KW-1185">Reference proteome</keyword>
<accession>A0A2I0K207</accession>
<name>A0A2I0K207_PUNGR</name>
<sequence length="161" mass="18101">MGKVEERAHEGKGRLTKEAIAAPISATTVHARIVNEHRGRRRSHLGGGGPIQSHYCPKSLSLRNQIERVLMLRIILIEQTHVGTRNWRDGASDLHFLSHQNEGARSRISPSFGAMGPPIYTFSLIKMRELDPEFPSLAITAQARSPAIRQRPHFGWWWPGS</sequence>
<reference evidence="1 2" key="1">
    <citation type="submission" date="2017-11" db="EMBL/GenBank/DDBJ databases">
        <title>De-novo sequencing of pomegranate (Punica granatum L.) genome.</title>
        <authorList>
            <person name="Akparov Z."/>
            <person name="Amiraslanov A."/>
            <person name="Hajiyeva S."/>
            <person name="Abbasov M."/>
            <person name="Kaur K."/>
            <person name="Hamwieh A."/>
            <person name="Solovyev V."/>
            <person name="Salamov A."/>
            <person name="Braich B."/>
            <person name="Kosarev P."/>
            <person name="Mahmoud A."/>
            <person name="Hajiyev E."/>
            <person name="Babayeva S."/>
            <person name="Izzatullayeva V."/>
            <person name="Mammadov A."/>
            <person name="Mammadov A."/>
            <person name="Sharifova S."/>
            <person name="Ojaghi J."/>
            <person name="Eynullazada K."/>
            <person name="Bayramov B."/>
            <person name="Abdulazimova A."/>
            <person name="Shahmuradov I."/>
        </authorList>
    </citation>
    <scope>NUCLEOTIDE SEQUENCE [LARGE SCALE GENOMIC DNA]</scope>
    <source>
        <strain evidence="2">cv. AG2017</strain>
        <tissue evidence="1">Leaf</tissue>
    </source>
</reference>
<organism evidence="1 2">
    <name type="scientific">Punica granatum</name>
    <name type="common">Pomegranate</name>
    <dbReference type="NCBI Taxonomy" id="22663"/>
    <lineage>
        <taxon>Eukaryota</taxon>
        <taxon>Viridiplantae</taxon>
        <taxon>Streptophyta</taxon>
        <taxon>Embryophyta</taxon>
        <taxon>Tracheophyta</taxon>
        <taxon>Spermatophyta</taxon>
        <taxon>Magnoliopsida</taxon>
        <taxon>eudicotyledons</taxon>
        <taxon>Gunneridae</taxon>
        <taxon>Pentapetalae</taxon>
        <taxon>rosids</taxon>
        <taxon>malvids</taxon>
        <taxon>Myrtales</taxon>
        <taxon>Lythraceae</taxon>
        <taxon>Punica</taxon>
    </lineage>
</organism>
<evidence type="ECO:0000313" key="1">
    <source>
        <dbReference type="EMBL" id="PKI62572.1"/>
    </source>
</evidence>
<evidence type="ECO:0000313" key="2">
    <source>
        <dbReference type="Proteomes" id="UP000233551"/>
    </source>
</evidence>
<comment type="caution">
    <text evidence="1">The sequence shown here is derived from an EMBL/GenBank/DDBJ whole genome shotgun (WGS) entry which is preliminary data.</text>
</comment>
<dbReference type="AlphaFoldDB" id="A0A2I0K207"/>
<protein>
    <submittedName>
        <fullName evidence="1">Uncharacterized protein</fullName>
    </submittedName>
</protein>
<dbReference type="EMBL" id="PGOL01000961">
    <property type="protein sequence ID" value="PKI62572.1"/>
    <property type="molecule type" value="Genomic_DNA"/>
</dbReference>
<dbReference type="Proteomes" id="UP000233551">
    <property type="component" value="Unassembled WGS sequence"/>
</dbReference>
<gene>
    <name evidence="1" type="ORF">CRG98_016994</name>
</gene>
<proteinExistence type="predicted"/>